<dbReference type="RefSeq" id="WP_110805501.1">
    <property type="nucleotide sequence ID" value="NZ_QJTK01000005.1"/>
</dbReference>
<name>A0A318U2D6_9RHOB</name>
<dbReference type="EMBL" id="QJTK01000005">
    <property type="protein sequence ID" value="PYF10328.1"/>
    <property type="molecule type" value="Genomic_DNA"/>
</dbReference>
<keyword evidence="1" id="KW-0238">DNA-binding</keyword>
<reference evidence="1 2" key="1">
    <citation type="submission" date="2018-06" db="EMBL/GenBank/DDBJ databases">
        <title>Genomic Encyclopedia of Type Strains, Phase III (KMG-III): the genomes of soil and plant-associated and newly described type strains.</title>
        <authorList>
            <person name="Whitman W."/>
        </authorList>
    </citation>
    <scope>NUCLEOTIDE SEQUENCE [LARGE SCALE GENOMIC DNA]</scope>
    <source>
        <strain evidence="1 2">JA737</strain>
    </source>
</reference>
<organism evidence="1 2">
    <name type="scientific">Rhodobacter viridis</name>
    <dbReference type="NCBI Taxonomy" id="1054202"/>
    <lineage>
        <taxon>Bacteria</taxon>
        <taxon>Pseudomonadati</taxon>
        <taxon>Pseudomonadota</taxon>
        <taxon>Alphaproteobacteria</taxon>
        <taxon>Rhodobacterales</taxon>
        <taxon>Rhodobacter group</taxon>
        <taxon>Rhodobacter</taxon>
    </lineage>
</organism>
<sequence>MAAEDDVRANMRRLFRIVEEIRDQYPRMELGQVAVLLSVLSDPGMRATDLRSRVGLQKSALSRNVRALSQTSYLQDEDGGQRQGLNLIVQAIDPFDSRAHLLNPTKKGKALAKKLSDMLG</sequence>
<dbReference type="InterPro" id="IPR036390">
    <property type="entry name" value="WH_DNA-bd_sf"/>
</dbReference>
<proteinExistence type="predicted"/>
<keyword evidence="2" id="KW-1185">Reference proteome</keyword>
<dbReference type="SUPFAM" id="SSF46785">
    <property type="entry name" value="Winged helix' DNA-binding domain"/>
    <property type="match status" value="1"/>
</dbReference>
<gene>
    <name evidence="1" type="ORF">C8J30_105138</name>
</gene>
<dbReference type="InterPro" id="IPR036388">
    <property type="entry name" value="WH-like_DNA-bd_sf"/>
</dbReference>
<dbReference type="GO" id="GO:0003677">
    <property type="term" value="F:DNA binding"/>
    <property type="evidence" value="ECO:0007669"/>
    <property type="project" value="UniProtKB-KW"/>
</dbReference>
<accession>A0A318U2D6</accession>
<dbReference type="Gene3D" id="1.10.10.10">
    <property type="entry name" value="Winged helix-like DNA-binding domain superfamily/Winged helix DNA-binding domain"/>
    <property type="match status" value="1"/>
</dbReference>
<dbReference type="OrthoDB" id="582199at2"/>
<evidence type="ECO:0000313" key="2">
    <source>
        <dbReference type="Proteomes" id="UP000247727"/>
    </source>
</evidence>
<protein>
    <submittedName>
        <fullName evidence="1">DNA-binding MarR family transcriptional regulator</fullName>
    </submittedName>
</protein>
<dbReference type="AlphaFoldDB" id="A0A318U2D6"/>
<comment type="caution">
    <text evidence="1">The sequence shown here is derived from an EMBL/GenBank/DDBJ whole genome shotgun (WGS) entry which is preliminary data.</text>
</comment>
<evidence type="ECO:0000313" key="1">
    <source>
        <dbReference type="EMBL" id="PYF10328.1"/>
    </source>
</evidence>
<dbReference type="Proteomes" id="UP000247727">
    <property type="component" value="Unassembled WGS sequence"/>
</dbReference>